<evidence type="ECO:0000256" key="2">
    <source>
        <dbReference type="SAM" id="SignalP"/>
    </source>
</evidence>
<feature type="compositionally biased region" description="Basic residues" evidence="1">
    <location>
        <begin position="107"/>
        <end position="117"/>
    </location>
</feature>
<feature type="compositionally biased region" description="Basic residues" evidence="1">
    <location>
        <begin position="177"/>
        <end position="254"/>
    </location>
</feature>
<name>A0ABQ8FFY8_9FUNG</name>
<organism evidence="3 4">
    <name type="scientific">Batrachochytrium salamandrivorans</name>
    <dbReference type="NCBI Taxonomy" id="1357716"/>
    <lineage>
        <taxon>Eukaryota</taxon>
        <taxon>Fungi</taxon>
        <taxon>Fungi incertae sedis</taxon>
        <taxon>Chytridiomycota</taxon>
        <taxon>Chytridiomycota incertae sedis</taxon>
        <taxon>Chytridiomycetes</taxon>
        <taxon>Rhizophydiales</taxon>
        <taxon>Rhizophydiales incertae sedis</taxon>
        <taxon>Batrachochytrium</taxon>
    </lineage>
</organism>
<accession>A0ABQ8FFY8</accession>
<protein>
    <submittedName>
        <fullName evidence="3">Uncharacterized protein</fullName>
    </submittedName>
</protein>
<feature type="signal peptide" evidence="2">
    <location>
        <begin position="1"/>
        <end position="18"/>
    </location>
</feature>
<proteinExistence type="predicted"/>
<dbReference type="EMBL" id="JAFCIX010000145">
    <property type="protein sequence ID" value="KAH6597374.1"/>
    <property type="molecule type" value="Genomic_DNA"/>
</dbReference>
<feature type="region of interest" description="Disordered" evidence="1">
    <location>
        <begin position="161"/>
        <end position="307"/>
    </location>
</feature>
<comment type="caution">
    <text evidence="3">The sequence shown here is derived from an EMBL/GenBank/DDBJ whole genome shotgun (WGS) entry which is preliminary data.</text>
</comment>
<dbReference type="Proteomes" id="UP001648503">
    <property type="component" value="Unassembled WGS sequence"/>
</dbReference>
<evidence type="ECO:0000313" key="4">
    <source>
        <dbReference type="Proteomes" id="UP001648503"/>
    </source>
</evidence>
<feature type="compositionally biased region" description="Polar residues" evidence="1">
    <location>
        <begin position="161"/>
        <end position="170"/>
    </location>
</feature>
<feature type="region of interest" description="Disordered" evidence="1">
    <location>
        <begin position="89"/>
        <end position="121"/>
    </location>
</feature>
<evidence type="ECO:0000313" key="3">
    <source>
        <dbReference type="EMBL" id="KAH6597374.1"/>
    </source>
</evidence>
<keyword evidence="4" id="KW-1185">Reference proteome</keyword>
<evidence type="ECO:0000256" key="1">
    <source>
        <dbReference type="SAM" id="MobiDB-lite"/>
    </source>
</evidence>
<feature type="compositionally biased region" description="Polar residues" evidence="1">
    <location>
        <begin position="272"/>
        <end position="287"/>
    </location>
</feature>
<feature type="chain" id="PRO_5047245722" evidence="2">
    <location>
        <begin position="19"/>
        <end position="334"/>
    </location>
</feature>
<gene>
    <name evidence="3" type="ORF">BASA50_004516</name>
</gene>
<sequence length="334" mass="36683">MILSISIISCLLGSTVSASELVGMPNLGYASLQTKVFESDSVGHLPAHYRNKRYGRRRGLNPLSIENMVGIDNNAAPLAVMLMNVKKENATKEATSSDHSSKEHSRTHGGSRIRKAVKSQTHDDIRTMIKALWRRRLAKMSKVAGLDIDYASQFAVATGEDSTYSPSVKGSHSAHPTTHHAAPHATHRASHRAPHHATHRVTHRAPHHASHRAPHHATHRATHRAPHHATHRATHHATHRAPHHATHRAPHHATHPSIPSAHPTAKGEVDSTIHTSAQATETPSTKVDTVHHTQHLAPSTRSRKHRINRQVAAPVNMVEQTQELEESTASKNEL</sequence>
<feature type="compositionally biased region" description="Basic and acidic residues" evidence="1">
    <location>
        <begin position="89"/>
        <end position="106"/>
    </location>
</feature>
<keyword evidence="2" id="KW-0732">Signal</keyword>
<reference evidence="3 4" key="1">
    <citation type="submission" date="2021-02" db="EMBL/GenBank/DDBJ databases">
        <title>Variation within the Batrachochytrium salamandrivorans European outbreak.</title>
        <authorList>
            <person name="Kelly M."/>
            <person name="Pasmans F."/>
            <person name="Shea T.P."/>
            <person name="Munoz J.F."/>
            <person name="Carranza S."/>
            <person name="Cuomo C.A."/>
            <person name="Martel A."/>
        </authorList>
    </citation>
    <scope>NUCLEOTIDE SEQUENCE [LARGE SCALE GENOMIC DNA]</scope>
    <source>
        <strain evidence="3 4">AMFP18/2</strain>
    </source>
</reference>